<dbReference type="OrthoDB" id="272077at2759"/>
<accession>A0A397JEU2</accession>
<dbReference type="AlphaFoldDB" id="A0A397JEU2"/>
<reference evidence="1 2" key="1">
    <citation type="submission" date="2018-08" db="EMBL/GenBank/DDBJ databases">
        <title>Genome and evolution of the arbuscular mycorrhizal fungus Diversispora epigaea (formerly Glomus versiforme) and its bacterial endosymbionts.</title>
        <authorList>
            <person name="Sun X."/>
            <person name="Fei Z."/>
            <person name="Harrison M."/>
        </authorList>
    </citation>
    <scope>NUCLEOTIDE SEQUENCE [LARGE SCALE GENOMIC DNA]</scope>
    <source>
        <strain evidence="1 2">IT104</strain>
    </source>
</reference>
<name>A0A397JEU2_9GLOM</name>
<gene>
    <name evidence="1" type="ORF">Glove_81g59</name>
</gene>
<dbReference type="Gene3D" id="1.25.40.10">
    <property type="entry name" value="Tetratricopeptide repeat domain"/>
    <property type="match status" value="1"/>
</dbReference>
<protein>
    <submittedName>
        <fullName evidence="1">Uncharacterized protein</fullName>
    </submittedName>
</protein>
<dbReference type="Proteomes" id="UP000266861">
    <property type="component" value="Unassembled WGS sequence"/>
</dbReference>
<organism evidence="1 2">
    <name type="scientific">Diversispora epigaea</name>
    <dbReference type="NCBI Taxonomy" id="1348612"/>
    <lineage>
        <taxon>Eukaryota</taxon>
        <taxon>Fungi</taxon>
        <taxon>Fungi incertae sedis</taxon>
        <taxon>Mucoromycota</taxon>
        <taxon>Glomeromycotina</taxon>
        <taxon>Glomeromycetes</taxon>
        <taxon>Diversisporales</taxon>
        <taxon>Diversisporaceae</taxon>
        <taxon>Diversispora</taxon>
    </lineage>
</organism>
<evidence type="ECO:0000313" key="1">
    <source>
        <dbReference type="EMBL" id="RHZ84476.1"/>
    </source>
</evidence>
<evidence type="ECO:0000313" key="2">
    <source>
        <dbReference type="Proteomes" id="UP000266861"/>
    </source>
</evidence>
<sequence>MAYGRYCYEKGIGTIEDEEKAFSCFLKSAEGENRGGQNIKIFRWIDMPEELFEFYNSTQVALKKLKNLQVSFEFIDEKQIKKCLL</sequence>
<comment type="caution">
    <text evidence="1">The sequence shown here is derived from an EMBL/GenBank/DDBJ whole genome shotgun (WGS) entry which is preliminary data.</text>
</comment>
<dbReference type="InterPro" id="IPR011990">
    <property type="entry name" value="TPR-like_helical_dom_sf"/>
</dbReference>
<proteinExistence type="predicted"/>
<keyword evidence="2" id="KW-1185">Reference proteome</keyword>
<dbReference type="EMBL" id="PQFF01000077">
    <property type="protein sequence ID" value="RHZ84476.1"/>
    <property type="molecule type" value="Genomic_DNA"/>
</dbReference>